<name>A0AA47MDI5_MERPO</name>
<sequence>MPTLRTCMRLMLKTLDEEARHEDDEKWYQPRCAQITAFIEKATKWIRAIEDPSSLILAEATSSAAHVEDPLPESADNADPDLDFIDAQSGTSKDSTERSTSLRINAEAERVALLAKASKLQEKHVIEEQEKMLRKRRETLELSAEIEATTAKINYLREAEFNLYG</sequence>
<dbReference type="AlphaFoldDB" id="A0AA47MDI5"/>
<evidence type="ECO:0000313" key="2">
    <source>
        <dbReference type="EMBL" id="KAK0138079.1"/>
    </source>
</evidence>
<dbReference type="Proteomes" id="UP001174136">
    <property type="component" value="Unassembled WGS sequence"/>
</dbReference>
<feature type="region of interest" description="Disordered" evidence="1">
    <location>
        <begin position="61"/>
        <end position="101"/>
    </location>
</feature>
<dbReference type="EMBL" id="JAOPHQ010004836">
    <property type="protein sequence ID" value="KAK0138079.1"/>
    <property type="molecule type" value="Genomic_DNA"/>
</dbReference>
<organism evidence="2 3">
    <name type="scientific">Merluccius polli</name>
    <name type="common">Benguela hake</name>
    <name type="synonym">Merluccius cadenati</name>
    <dbReference type="NCBI Taxonomy" id="89951"/>
    <lineage>
        <taxon>Eukaryota</taxon>
        <taxon>Metazoa</taxon>
        <taxon>Chordata</taxon>
        <taxon>Craniata</taxon>
        <taxon>Vertebrata</taxon>
        <taxon>Euteleostomi</taxon>
        <taxon>Actinopterygii</taxon>
        <taxon>Neopterygii</taxon>
        <taxon>Teleostei</taxon>
        <taxon>Neoteleostei</taxon>
        <taxon>Acanthomorphata</taxon>
        <taxon>Zeiogadaria</taxon>
        <taxon>Gadariae</taxon>
        <taxon>Gadiformes</taxon>
        <taxon>Gadoidei</taxon>
        <taxon>Merlucciidae</taxon>
        <taxon>Merluccius</taxon>
    </lineage>
</organism>
<proteinExistence type="predicted"/>
<comment type="caution">
    <text evidence="2">The sequence shown here is derived from an EMBL/GenBank/DDBJ whole genome shotgun (WGS) entry which is preliminary data.</text>
</comment>
<gene>
    <name evidence="2" type="ORF">N1851_025743</name>
</gene>
<evidence type="ECO:0000313" key="3">
    <source>
        <dbReference type="Proteomes" id="UP001174136"/>
    </source>
</evidence>
<evidence type="ECO:0000256" key="1">
    <source>
        <dbReference type="SAM" id="MobiDB-lite"/>
    </source>
</evidence>
<protein>
    <submittedName>
        <fullName evidence="2">Uncharacterized protein</fullName>
    </submittedName>
</protein>
<keyword evidence="3" id="KW-1185">Reference proteome</keyword>
<accession>A0AA47MDI5</accession>
<feature type="compositionally biased region" description="Polar residues" evidence="1">
    <location>
        <begin position="88"/>
        <end position="101"/>
    </location>
</feature>
<reference evidence="2" key="1">
    <citation type="journal article" date="2023" name="Front. Mar. Sci.">
        <title>A new Merluccius polli reference genome to investigate the effects of global change in West African waters.</title>
        <authorList>
            <person name="Mateo J.L."/>
            <person name="Blanco-Fernandez C."/>
            <person name="Garcia-Vazquez E."/>
            <person name="Machado-Schiaffino G."/>
        </authorList>
    </citation>
    <scope>NUCLEOTIDE SEQUENCE</scope>
    <source>
        <strain evidence="2">C29</strain>
        <tissue evidence="2">Fin</tissue>
    </source>
</reference>